<dbReference type="Pfam" id="PF12686">
    <property type="entry name" value="DUF3800"/>
    <property type="match status" value="1"/>
</dbReference>
<evidence type="ECO:0000313" key="1">
    <source>
        <dbReference type="EMBL" id="MCG4618735.1"/>
    </source>
</evidence>
<evidence type="ECO:0000313" key="2">
    <source>
        <dbReference type="Proteomes" id="UP001200537"/>
    </source>
</evidence>
<comment type="caution">
    <text evidence="1">The sequence shown here is derived from an EMBL/GenBank/DDBJ whole genome shotgun (WGS) entry which is preliminary data.</text>
</comment>
<proteinExistence type="predicted"/>
<sequence>MAVSYLQVPGESPGFLTRSAMMRELSIFVDESGDRNANSRYYLLTLVFHEQVEDIKQCISQYESRLLFADLPNIPFHSEPLLNGHGQYRYLDIQQRKKILTCFATLVRHLPVSYVTFRYRSKDIVDDKQLETRMKRDITEFLREHLDYFQSFKVIKVYYDNGQDVVSQSLDQAILAMLSKHTVQRRKTSMTDYRLEQVADYLCTIELAVIKYKAKENGGTYNKFFGGIGKFKKNWLKQIRPKKI</sequence>
<name>A0AAJ1BD94_9ACTO</name>
<reference evidence="1" key="1">
    <citation type="submission" date="2022-01" db="EMBL/GenBank/DDBJ databases">
        <title>Collection of gut derived symbiotic bacterial strains cultured from healthy donors.</title>
        <authorList>
            <person name="Lin H."/>
            <person name="Kohout C."/>
            <person name="Waligurski E."/>
            <person name="Pamer E.G."/>
        </authorList>
    </citation>
    <scope>NUCLEOTIDE SEQUENCE</scope>
    <source>
        <strain evidence="1">DFI.7.46</strain>
    </source>
</reference>
<protein>
    <submittedName>
        <fullName evidence="1">DUF3800 domain-containing protein</fullName>
    </submittedName>
</protein>
<organism evidence="1 2">
    <name type="scientific">Varibaculum cambriense</name>
    <dbReference type="NCBI Taxonomy" id="184870"/>
    <lineage>
        <taxon>Bacteria</taxon>
        <taxon>Bacillati</taxon>
        <taxon>Actinomycetota</taxon>
        <taxon>Actinomycetes</taxon>
        <taxon>Actinomycetales</taxon>
        <taxon>Actinomycetaceae</taxon>
        <taxon>Varibaculum</taxon>
    </lineage>
</organism>
<accession>A0AAJ1BD94</accession>
<dbReference type="EMBL" id="JAKNHJ010000026">
    <property type="protein sequence ID" value="MCG4618735.1"/>
    <property type="molecule type" value="Genomic_DNA"/>
</dbReference>
<dbReference type="Proteomes" id="UP001200537">
    <property type="component" value="Unassembled WGS sequence"/>
</dbReference>
<dbReference type="RefSeq" id="WP_238128445.1">
    <property type="nucleotide sequence ID" value="NZ_JAKNHJ010000026.1"/>
</dbReference>
<dbReference type="InterPro" id="IPR024524">
    <property type="entry name" value="DUF3800"/>
</dbReference>
<dbReference type="AlphaFoldDB" id="A0AAJ1BD94"/>
<gene>
    <name evidence="1" type="ORF">L0M99_09600</name>
</gene>